<dbReference type="InterPro" id="IPR035940">
    <property type="entry name" value="CAP_sf"/>
</dbReference>
<evidence type="ECO:0000256" key="1">
    <source>
        <dbReference type="SAM" id="SignalP"/>
    </source>
</evidence>
<dbReference type="EMBL" id="DSUJ01000008">
    <property type="protein sequence ID" value="HFI90608.1"/>
    <property type="molecule type" value="Genomic_DNA"/>
</dbReference>
<comment type="caution">
    <text evidence="2">The sequence shown here is derived from an EMBL/GenBank/DDBJ whole genome shotgun (WGS) entry which is preliminary data.</text>
</comment>
<accession>A0A7V2ZIU1</accession>
<proteinExistence type="predicted"/>
<name>A0A7V2ZIU1_9BACT</name>
<feature type="signal peptide" evidence="1">
    <location>
        <begin position="1"/>
        <end position="20"/>
    </location>
</feature>
<sequence>MKTYLNISIIFLFLTSSSFGQDTEKMLKYYESVGQQKSFLIENWGEPIKIEINDYGVTVYHYKIEKADFQFSLCNQKVIGAILTLQPGQDDASSFTFYIILGVKLEKDGFEKTETTYDVKNVSIDGQTHNFVKEYEIKDQFNKGDILIRMELTRGDNYKLILKSSAVINKVEM</sequence>
<gene>
    <name evidence="2" type="ORF">ENS31_03630</name>
</gene>
<keyword evidence="1" id="KW-0732">Signal</keyword>
<reference evidence="2" key="1">
    <citation type="journal article" date="2020" name="mSystems">
        <title>Genome- and Community-Level Interaction Insights into Carbon Utilization and Element Cycling Functions of Hydrothermarchaeota in Hydrothermal Sediment.</title>
        <authorList>
            <person name="Zhou Z."/>
            <person name="Liu Y."/>
            <person name="Xu W."/>
            <person name="Pan J."/>
            <person name="Luo Z.H."/>
            <person name="Li M."/>
        </authorList>
    </citation>
    <scope>NUCLEOTIDE SEQUENCE [LARGE SCALE GENOMIC DNA]</scope>
    <source>
        <strain evidence="2">SpSt-479</strain>
    </source>
</reference>
<dbReference type="Gene3D" id="3.40.33.10">
    <property type="entry name" value="CAP"/>
    <property type="match status" value="1"/>
</dbReference>
<dbReference type="AlphaFoldDB" id="A0A7V2ZIU1"/>
<protein>
    <submittedName>
        <fullName evidence="2">Uncharacterized protein</fullName>
    </submittedName>
</protein>
<feature type="chain" id="PRO_5031421693" evidence="1">
    <location>
        <begin position="21"/>
        <end position="173"/>
    </location>
</feature>
<organism evidence="2">
    <name type="scientific">Ignavibacterium album</name>
    <dbReference type="NCBI Taxonomy" id="591197"/>
    <lineage>
        <taxon>Bacteria</taxon>
        <taxon>Pseudomonadati</taxon>
        <taxon>Ignavibacteriota</taxon>
        <taxon>Ignavibacteria</taxon>
        <taxon>Ignavibacteriales</taxon>
        <taxon>Ignavibacteriaceae</taxon>
        <taxon>Ignavibacterium</taxon>
    </lineage>
</organism>
<evidence type="ECO:0000313" key="2">
    <source>
        <dbReference type="EMBL" id="HFI90608.1"/>
    </source>
</evidence>